<organism evidence="1 2">
    <name type="scientific">Primorskyibacter flagellatus</name>
    <dbReference type="NCBI Taxonomy" id="1387277"/>
    <lineage>
        <taxon>Bacteria</taxon>
        <taxon>Pseudomonadati</taxon>
        <taxon>Pseudomonadota</taxon>
        <taxon>Alphaproteobacteria</taxon>
        <taxon>Rhodobacterales</taxon>
        <taxon>Roseobacteraceae</taxon>
        <taxon>Primorskyibacter</taxon>
    </lineage>
</organism>
<accession>A0A1W2E3Z7</accession>
<dbReference type="AlphaFoldDB" id="A0A1W2E3Z7"/>
<keyword evidence="2" id="KW-1185">Reference proteome</keyword>
<dbReference type="Proteomes" id="UP000192330">
    <property type="component" value="Unassembled WGS sequence"/>
</dbReference>
<reference evidence="1 2" key="1">
    <citation type="submission" date="2017-04" db="EMBL/GenBank/DDBJ databases">
        <authorList>
            <person name="Afonso C.L."/>
            <person name="Miller P.J."/>
            <person name="Scott M.A."/>
            <person name="Spackman E."/>
            <person name="Goraichik I."/>
            <person name="Dimitrov K.M."/>
            <person name="Suarez D.L."/>
            <person name="Swayne D.E."/>
        </authorList>
    </citation>
    <scope>NUCLEOTIDE SEQUENCE [LARGE SCALE GENOMIC DNA]</scope>
    <source>
        <strain evidence="1 2">CGMCC 1.12644</strain>
    </source>
</reference>
<proteinExistence type="predicted"/>
<dbReference type="EMBL" id="FWYD01000022">
    <property type="protein sequence ID" value="SMD04479.1"/>
    <property type="molecule type" value="Genomic_DNA"/>
</dbReference>
<dbReference type="RefSeq" id="WP_084354259.1">
    <property type="nucleotide sequence ID" value="NZ_FWYD01000022.1"/>
</dbReference>
<evidence type="ECO:0000313" key="2">
    <source>
        <dbReference type="Proteomes" id="UP000192330"/>
    </source>
</evidence>
<protein>
    <submittedName>
        <fullName evidence="1">Uncharacterized protein</fullName>
    </submittedName>
</protein>
<name>A0A1W2E3Z7_9RHOB</name>
<evidence type="ECO:0000313" key="1">
    <source>
        <dbReference type="EMBL" id="SMD04479.1"/>
    </source>
</evidence>
<sequence>MNLEEIQNLVSSAVEPGYRGKLLARGQARAMIWRDGLLPEGAPDFISTLSYDLLSYGHSLLLLGIRLREEGGDQSLMRSAFEHAGEAIEAVVSKGDPDDPRRGFFRLLAASSFHLASLSARAFSLLHMTAEDLNLSRMERGLAMLILRALDDLEGEILTWRLGGMGSEEAIIADLAQAEQGSKAQADSDPLSDALDRALCDAFYGGLGAYILALETGAPELVEHARGELTKGLESAATLNMVPQWWCFRIAIHLLDDLWNSSFHAVLPPDVIGEDSASWVELRSLFITSLIRRKRSEIELWPSQIEGAQRSVDEVLQSSLWQRCLLRHNEDIQHLLTGTLKARANIIWGQTTAPQRRGYFLAGVGLHTGQRLDAVAKNANDLLIAANAAILNGDQENSVSAIVGLAETIFDISPFIPDPFPDNWREVLSAWLLGQPLSQLANENTSNILRFVENGLIYKLPWGIDAIRVRAQANGDTFGEEGMFTIDDFEVGLAVPAIETGTLNVSAATLMQAGFNSRQAAIKVVHDTDATFLNSHDLKEWLDSELVQELNNDDGWPTPESRGLWLEFITEFVPPERSVWKRQDAVISVSWIDTEQALPEGSIVRVIKSGARTLIFSPSMKAIGEAYDTLARTPRGVLIAKTTSNSGSIALRYFGPEPLADLFA</sequence>
<dbReference type="STRING" id="1387277.SAMN06295998_1221"/>
<dbReference type="OrthoDB" id="9815222at2"/>
<gene>
    <name evidence="1" type="ORF">SAMN06295998_1221</name>
</gene>